<sequence>MLQRIALFLLMAALALPLCAAEPADAGTAAPASVTMVDINRADADALASGLVGVGPSKAEAIVADRQANGPFQSVDDLARVQGIGVKTVELNRERITLTP</sequence>
<gene>
    <name evidence="2" type="ORF">DFQ59_10482</name>
</gene>
<dbReference type="InterPro" id="IPR004509">
    <property type="entry name" value="Competence_ComEA_HhH"/>
</dbReference>
<keyword evidence="3" id="KW-1185">Reference proteome</keyword>
<dbReference type="OrthoDB" id="7510573at2"/>
<proteinExistence type="predicted"/>
<dbReference type="PANTHER" id="PTHR21180:SF32">
    <property type="entry name" value="ENDONUCLEASE_EXONUCLEASE_PHOSPHATASE FAMILY DOMAIN-CONTAINING PROTEIN 1"/>
    <property type="match status" value="1"/>
</dbReference>
<dbReference type="EMBL" id="QPJY01000004">
    <property type="protein sequence ID" value="RCX30646.1"/>
    <property type="molecule type" value="Genomic_DNA"/>
</dbReference>
<feature type="signal peptide" evidence="1">
    <location>
        <begin position="1"/>
        <end position="20"/>
    </location>
</feature>
<dbReference type="InterPro" id="IPR051675">
    <property type="entry name" value="Endo/Exo/Phosphatase_dom_1"/>
</dbReference>
<evidence type="ECO:0000313" key="3">
    <source>
        <dbReference type="Proteomes" id="UP000252707"/>
    </source>
</evidence>
<dbReference type="Pfam" id="PF12836">
    <property type="entry name" value="HHH_3"/>
    <property type="match status" value="1"/>
</dbReference>
<dbReference type="SUPFAM" id="SSF47781">
    <property type="entry name" value="RuvA domain 2-like"/>
    <property type="match status" value="1"/>
</dbReference>
<dbReference type="PANTHER" id="PTHR21180">
    <property type="entry name" value="ENDONUCLEASE/EXONUCLEASE/PHOSPHATASE FAMILY DOMAIN-CONTAINING PROTEIN 1"/>
    <property type="match status" value="1"/>
</dbReference>
<accession>A0A369CD39</accession>
<evidence type="ECO:0000256" key="1">
    <source>
        <dbReference type="SAM" id="SignalP"/>
    </source>
</evidence>
<dbReference type="NCBIfam" id="TIGR00426">
    <property type="entry name" value="competence protein ComEA helix-hairpin-helix repeat region"/>
    <property type="match status" value="1"/>
</dbReference>
<comment type="caution">
    <text evidence="2">The sequence shown here is derived from an EMBL/GenBank/DDBJ whole genome shotgun (WGS) entry which is preliminary data.</text>
</comment>
<dbReference type="GO" id="GO:0015627">
    <property type="term" value="C:type II protein secretion system complex"/>
    <property type="evidence" value="ECO:0007669"/>
    <property type="project" value="TreeGrafter"/>
</dbReference>
<reference evidence="2 3" key="1">
    <citation type="submission" date="2018-07" db="EMBL/GenBank/DDBJ databases">
        <title>Genomic Encyclopedia of Type Strains, Phase IV (KMG-IV): sequencing the most valuable type-strain genomes for metagenomic binning, comparative biology and taxonomic classification.</title>
        <authorList>
            <person name="Goeker M."/>
        </authorList>
    </citation>
    <scope>NUCLEOTIDE SEQUENCE [LARGE SCALE GENOMIC DNA]</scope>
    <source>
        <strain evidence="2 3">DSM 26407</strain>
    </source>
</reference>
<dbReference type="AlphaFoldDB" id="A0A369CD39"/>
<dbReference type="InterPro" id="IPR010994">
    <property type="entry name" value="RuvA_2-like"/>
</dbReference>
<feature type="chain" id="PRO_5016777697" evidence="1">
    <location>
        <begin position="21"/>
        <end position="100"/>
    </location>
</feature>
<keyword evidence="1" id="KW-0732">Signal</keyword>
<protein>
    <submittedName>
        <fullName evidence="2">Competence protein ComEA</fullName>
    </submittedName>
</protein>
<dbReference type="Gene3D" id="1.10.150.280">
    <property type="entry name" value="AF1531-like domain"/>
    <property type="match status" value="1"/>
</dbReference>
<organism evidence="2 3">
    <name type="scientific">Thioalbus denitrificans</name>
    <dbReference type="NCBI Taxonomy" id="547122"/>
    <lineage>
        <taxon>Bacteria</taxon>
        <taxon>Pseudomonadati</taxon>
        <taxon>Pseudomonadota</taxon>
        <taxon>Gammaproteobacteria</taxon>
        <taxon>Chromatiales</taxon>
        <taxon>Ectothiorhodospiraceae</taxon>
        <taxon>Thioalbus</taxon>
    </lineage>
</organism>
<dbReference type="RefSeq" id="WP_114279636.1">
    <property type="nucleotide sequence ID" value="NZ_QPJY01000004.1"/>
</dbReference>
<dbReference type="Proteomes" id="UP000252707">
    <property type="component" value="Unassembled WGS sequence"/>
</dbReference>
<evidence type="ECO:0000313" key="2">
    <source>
        <dbReference type="EMBL" id="RCX30646.1"/>
    </source>
</evidence>
<dbReference type="GO" id="GO:0015628">
    <property type="term" value="P:protein secretion by the type II secretion system"/>
    <property type="evidence" value="ECO:0007669"/>
    <property type="project" value="TreeGrafter"/>
</dbReference>
<name>A0A369CD39_9GAMM</name>